<dbReference type="EMBL" id="WMIB01000005">
    <property type="protein sequence ID" value="MTH53249.1"/>
    <property type="molecule type" value="Genomic_DNA"/>
</dbReference>
<organism evidence="3 4">
    <name type="scientific">Metabacillus mangrovi</name>
    <dbReference type="NCBI Taxonomy" id="1491830"/>
    <lineage>
        <taxon>Bacteria</taxon>
        <taxon>Bacillati</taxon>
        <taxon>Bacillota</taxon>
        <taxon>Bacilli</taxon>
        <taxon>Bacillales</taxon>
        <taxon>Bacillaceae</taxon>
        <taxon>Metabacillus</taxon>
    </lineage>
</organism>
<protein>
    <submittedName>
        <fullName evidence="3">DUF3899 domain-containing protein</fullName>
    </submittedName>
</protein>
<accession>A0A7X2V4M2</accession>
<feature type="transmembrane region" description="Helical" evidence="1">
    <location>
        <begin position="73"/>
        <end position="94"/>
    </location>
</feature>
<evidence type="ECO:0000313" key="4">
    <source>
        <dbReference type="Proteomes" id="UP000434639"/>
    </source>
</evidence>
<comment type="caution">
    <text evidence="3">The sequence shown here is derived from an EMBL/GenBank/DDBJ whole genome shotgun (WGS) entry which is preliminary data.</text>
</comment>
<keyword evidence="1" id="KW-0812">Transmembrane</keyword>
<proteinExistence type="predicted"/>
<gene>
    <name evidence="3" type="ORF">GKZ89_07465</name>
</gene>
<keyword evidence="4" id="KW-1185">Reference proteome</keyword>
<reference evidence="3 4" key="1">
    <citation type="journal article" date="2017" name="Int. J. Syst. Evol. Microbiol.">
        <title>Bacillus mangrovi sp. nov., isolated from a sediment sample from a mangrove forest.</title>
        <authorList>
            <person name="Gupta V."/>
            <person name="Singh P.K."/>
            <person name="Korpole S."/>
            <person name="Tanuku N.R.S."/>
            <person name="Pinnaka A.K."/>
        </authorList>
    </citation>
    <scope>NUCLEOTIDE SEQUENCE [LARGE SCALE GENOMIC DNA]</scope>
    <source>
        <strain evidence="3 4">KCTC 33872</strain>
    </source>
</reference>
<keyword evidence="1" id="KW-1133">Transmembrane helix</keyword>
<dbReference type="Proteomes" id="UP000434639">
    <property type="component" value="Unassembled WGS sequence"/>
</dbReference>
<keyword evidence="1" id="KW-0472">Membrane</keyword>
<sequence>MVSIIVGILSLALFLLNNVFTSICYGYTSNKSSEGSIWMKKGVYIFAGGVIAAVVISFIFYREITLLSFINILFLISGMMIFASLFALVAQGGFFDGISYSFRKTFAVKEMSREELEEMRPFSELVSFRYTPLLVGGGTLAALMLVCLGIFYM</sequence>
<name>A0A7X2V4M2_9BACI</name>
<feature type="domain" description="DUF3899" evidence="2">
    <location>
        <begin position="70"/>
        <end position="148"/>
    </location>
</feature>
<evidence type="ECO:0000256" key="1">
    <source>
        <dbReference type="SAM" id="Phobius"/>
    </source>
</evidence>
<dbReference type="OrthoDB" id="2989943at2"/>
<dbReference type="AlphaFoldDB" id="A0A7X2V4M2"/>
<dbReference type="InterPro" id="IPR025007">
    <property type="entry name" value="DUF3899"/>
</dbReference>
<evidence type="ECO:0000313" key="3">
    <source>
        <dbReference type="EMBL" id="MTH53249.1"/>
    </source>
</evidence>
<feature type="transmembrane region" description="Helical" evidence="1">
    <location>
        <begin position="130"/>
        <end position="152"/>
    </location>
</feature>
<evidence type="ECO:0000259" key="2">
    <source>
        <dbReference type="Pfam" id="PF13038"/>
    </source>
</evidence>
<dbReference type="Pfam" id="PF13038">
    <property type="entry name" value="DUF3899"/>
    <property type="match status" value="1"/>
</dbReference>
<feature type="transmembrane region" description="Helical" evidence="1">
    <location>
        <begin position="42"/>
        <end position="61"/>
    </location>
</feature>